<feature type="region of interest" description="Disordered" evidence="1">
    <location>
        <begin position="139"/>
        <end position="183"/>
    </location>
</feature>
<reference evidence="2 3" key="1">
    <citation type="journal article" date="2021" name="Elife">
        <title>Chloroplast acquisition without the gene transfer in kleptoplastic sea slugs, Plakobranchus ocellatus.</title>
        <authorList>
            <person name="Maeda T."/>
            <person name="Takahashi S."/>
            <person name="Yoshida T."/>
            <person name="Shimamura S."/>
            <person name="Takaki Y."/>
            <person name="Nagai Y."/>
            <person name="Toyoda A."/>
            <person name="Suzuki Y."/>
            <person name="Arimoto A."/>
            <person name="Ishii H."/>
            <person name="Satoh N."/>
            <person name="Nishiyama T."/>
            <person name="Hasebe M."/>
            <person name="Maruyama T."/>
            <person name="Minagawa J."/>
            <person name="Obokata J."/>
            <person name="Shigenobu S."/>
        </authorList>
    </citation>
    <scope>NUCLEOTIDE SEQUENCE [LARGE SCALE GENOMIC DNA]</scope>
</reference>
<keyword evidence="3" id="KW-1185">Reference proteome</keyword>
<organism evidence="2 3">
    <name type="scientific">Plakobranchus ocellatus</name>
    <dbReference type="NCBI Taxonomy" id="259542"/>
    <lineage>
        <taxon>Eukaryota</taxon>
        <taxon>Metazoa</taxon>
        <taxon>Spiralia</taxon>
        <taxon>Lophotrochozoa</taxon>
        <taxon>Mollusca</taxon>
        <taxon>Gastropoda</taxon>
        <taxon>Heterobranchia</taxon>
        <taxon>Euthyneura</taxon>
        <taxon>Panpulmonata</taxon>
        <taxon>Sacoglossa</taxon>
        <taxon>Placobranchoidea</taxon>
        <taxon>Plakobranchidae</taxon>
        <taxon>Plakobranchus</taxon>
    </lineage>
</organism>
<evidence type="ECO:0000313" key="2">
    <source>
        <dbReference type="EMBL" id="GFO45102.1"/>
    </source>
</evidence>
<comment type="caution">
    <text evidence="2">The sequence shown here is derived from an EMBL/GenBank/DDBJ whole genome shotgun (WGS) entry which is preliminary data.</text>
</comment>
<evidence type="ECO:0000313" key="3">
    <source>
        <dbReference type="Proteomes" id="UP000735302"/>
    </source>
</evidence>
<sequence length="278" mass="30229">MSDHSRPVHQSLEKVFQKDTLKEFELIDPSFLAHVDDIMSELGLIEDDKPNASSSATLTQPEIEESLPRLLSPDLASLLEELSPTVTVSTTESIYTVSSPVESFLMPKTHIATMQKYPFSDDLNSLPLSSDLQFVETIEQPTSSRAEPSLQQSGSSADCLSQGTLSYSPPTRKTSSDIPCKPIMKTRIKKRTRDLKAKKYDGLNEEQAECKRLKVNAQPIRGKTSKRFTGCSETGQLVICLCGGVGGTVASESALLSWVLASSPAPWPDGAPGSLRSP</sequence>
<dbReference type="AlphaFoldDB" id="A0AAV4DLF0"/>
<name>A0AAV4DLF0_9GAST</name>
<proteinExistence type="predicted"/>
<protein>
    <recommendedName>
        <fullName evidence="4">BZIP domain-containing protein</fullName>
    </recommendedName>
</protein>
<gene>
    <name evidence="2" type="ORF">PoB_007160700</name>
</gene>
<feature type="compositionally biased region" description="Polar residues" evidence="1">
    <location>
        <begin position="139"/>
        <end position="177"/>
    </location>
</feature>
<evidence type="ECO:0008006" key="4">
    <source>
        <dbReference type="Google" id="ProtNLM"/>
    </source>
</evidence>
<accession>A0AAV4DLF0</accession>
<evidence type="ECO:0000256" key="1">
    <source>
        <dbReference type="SAM" id="MobiDB-lite"/>
    </source>
</evidence>
<dbReference type="Proteomes" id="UP000735302">
    <property type="component" value="Unassembled WGS sequence"/>
</dbReference>
<dbReference type="EMBL" id="BLXT01007999">
    <property type="protein sequence ID" value="GFO45102.1"/>
    <property type="molecule type" value="Genomic_DNA"/>
</dbReference>